<protein>
    <submittedName>
        <fullName evidence="1">Uncharacterized protein</fullName>
    </submittedName>
</protein>
<accession>A0A1H9W7A5</accession>
<dbReference type="EMBL" id="FOGG01000061">
    <property type="protein sequence ID" value="SES29778.1"/>
    <property type="molecule type" value="Genomic_DNA"/>
</dbReference>
<proteinExistence type="predicted"/>
<reference evidence="1 2" key="1">
    <citation type="submission" date="2016-10" db="EMBL/GenBank/DDBJ databases">
        <authorList>
            <person name="de Groot N.N."/>
        </authorList>
    </citation>
    <scope>NUCLEOTIDE SEQUENCE [LARGE SCALE GENOMIC DNA]</scope>
    <source>
        <strain evidence="1 2">DSM 18610</strain>
    </source>
</reference>
<organism evidence="1 2">
    <name type="scientific">Pedobacter rhizosphaerae</name>
    <dbReference type="NCBI Taxonomy" id="390241"/>
    <lineage>
        <taxon>Bacteria</taxon>
        <taxon>Pseudomonadati</taxon>
        <taxon>Bacteroidota</taxon>
        <taxon>Sphingobacteriia</taxon>
        <taxon>Sphingobacteriales</taxon>
        <taxon>Sphingobacteriaceae</taxon>
        <taxon>Pedobacter</taxon>
    </lineage>
</organism>
<evidence type="ECO:0000313" key="2">
    <source>
        <dbReference type="Proteomes" id="UP000199572"/>
    </source>
</evidence>
<dbReference type="AlphaFoldDB" id="A0A1H9W7A5"/>
<sequence length="60" mass="6702">MTAIAFEKKVMKKSKITLNPRRIFIYKSLKDNTFNDSPDTGLTNSNTILPTVSSGIVLKN</sequence>
<evidence type="ECO:0000313" key="1">
    <source>
        <dbReference type="EMBL" id="SES29778.1"/>
    </source>
</evidence>
<name>A0A1H9W7A5_9SPHI</name>
<keyword evidence="2" id="KW-1185">Reference proteome</keyword>
<gene>
    <name evidence="1" type="ORF">SAMN04488023_1613</name>
</gene>
<dbReference type="Proteomes" id="UP000199572">
    <property type="component" value="Unassembled WGS sequence"/>
</dbReference>